<evidence type="ECO:0000256" key="12">
    <source>
        <dbReference type="RuleBase" id="RU365062"/>
    </source>
</evidence>
<dbReference type="GO" id="GO:0035965">
    <property type="term" value="P:cardiolipin acyl-chain remodeling"/>
    <property type="evidence" value="ECO:0007669"/>
    <property type="project" value="TreeGrafter"/>
</dbReference>
<feature type="domain" description="Phospholipid/glycerol acyltransferase" evidence="13">
    <location>
        <begin position="71"/>
        <end position="240"/>
    </location>
</feature>
<keyword evidence="6" id="KW-0443">Lipid metabolism</keyword>
<dbReference type="GO" id="GO:0005741">
    <property type="term" value="C:mitochondrial outer membrane"/>
    <property type="evidence" value="ECO:0007669"/>
    <property type="project" value="UniProtKB-SubCell"/>
</dbReference>
<dbReference type="AlphaFoldDB" id="A0A1E5R1U0"/>
<name>A0A1E5R1U0_9ASCO</name>
<evidence type="ECO:0000256" key="4">
    <source>
        <dbReference type="ARBA" id="ARBA00022787"/>
    </source>
</evidence>
<sequence length="393" mass="45257">MSFNDVMKRGDDFLAQYPRRSKLWNMLSFTTCMVGVTGTKIFMNLFYKPKVHNIERLESAMTKAVEENRGLMTVMNHMSVVDDPFVWGVLPLRIYTKYHQMRWCLGASNVCFKTPTLAQFFSLGQVLSTERFGKGPFQGSIDAAVRLLSPDDTMDFEYTPASEHTSTPPGNANTHLINKKYIPPVLRDKPAWVHVYPEGFVLQLETPFANSMRYFKWGITRLILESTKPPVIVPMFSTGFEKVAPESAAGTLVERYLPRNFGANIDVSIGHQISEELIDSYRAEWTELCQKYPNKENPNDLSDELKYGKEACALRSKVAAGLRDHVAQIRHKERFFVLEDERFRSPEWWKEYTKTEGKSDPDVQFIGQNWAIRRLQGYKDNLDDKIIIEVPKK</sequence>
<evidence type="ECO:0000256" key="8">
    <source>
        <dbReference type="ARBA" id="ARBA00023136"/>
    </source>
</evidence>
<keyword evidence="15" id="KW-1185">Reference proteome</keyword>
<dbReference type="InterPro" id="IPR000872">
    <property type="entry name" value="Tafazzin"/>
</dbReference>
<dbReference type="InterPro" id="IPR002123">
    <property type="entry name" value="Plipid/glycerol_acylTrfase"/>
</dbReference>
<dbReference type="GO" id="GO:0007007">
    <property type="term" value="P:inner mitochondrial membrane organization"/>
    <property type="evidence" value="ECO:0007669"/>
    <property type="project" value="TreeGrafter"/>
</dbReference>
<keyword evidence="7" id="KW-0496">Mitochondrion</keyword>
<dbReference type="EMBL" id="LPNM01000012">
    <property type="protein sequence ID" value="OEJ80523.1"/>
    <property type="molecule type" value="Genomic_DNA"/>
</dbReference>
<dbReference type="FunCoup" id="A0A1E5R1U0">
    <property type="interactions" value="112"/>
</dbReference>
<evidence type="ECO:0000313" key="15">
    <source>
        <dbReference type="Proteomes" id="UP000095728"/>
    </source>
</evidence>
<dbReference type="Proteomes" id="UP000095728">
    <property type="component" value="Unassembled WGS sequence"/>
</dbReference>
<keyword evidence="3 14" id="KW-0808">Transferase</keyword>
<dbReference type="STRING" id="56408.A0A1E5R1U0"/>
<keyword evidence="8" id="KW-0472">Membrane</keyword>
<evidence type="ECO:0000256" key="2">
    <source>
        <dbReference type="ARBA" id="ARBA00010524"/>
    </source>
</evidence>
<reference evidence="15" key="1">
    <citation type="journal article" date="2016" name="Genome Announc.">
        <title>Genome sequences of three species of Hanseniaspora isolated from spontaneous wine fermentations.</title>
        <authorList>
            <person name="Sternes P.R."/>
            <person name="Lee D."/>
            <person name="Kutyna D.R."/>
            <person name="Borneman A.R."/>
        </authorList>
    </citation>
    <scope>NUCLEOTIDE SEQUENCE [LARGE SCALE GENOMIC DNA]</scope>
    <source>
        <strain evidence="15">AWRI3579</strain>
    </source>
</reference>
<dbReference type="PRINTS" id="PR00979">
    <property type="entry name" value="TAFAZZIN"/>
</dbReference>
<keyword evidence="5" id="KW-0999">Mitochondrion inner membrane</keyword>
<organism evidence="14 15">
    <name type="scientific">Hanseniaspora osmophila</name>
    <dbReference type="NCBI Taxonomy" id="56408"/>
    <lineage>
        <taxon>Eukaryota</taxon>
        <taxon>Fungi</taxon>
        <taxon>Dikarya</taxon>
        <taxon>Ascomycota</taxon>
        <taxon>Saccharomycotina</taxon>
        <taxon>Saccharomycetes</taxon>
        <taxon>Saccharomycodales</taxon>
        <taxon>Saccharomycodaceae</taxon>
        <taxon>Hanseniaspora</taxon>
    </lineage>
</organism>
<proteinExistence type="inferred from homology"/>
<evidence type="ECO:0000256" key="5">
    <source>
        <dbReference type="ARBA" id="ARBA00022792"/>
    </source>
</evidence>
<evidence type="ECO:0000259" key="13">
    <source>
        <dbReference type="SMART" id="SM00563"/>
    </source>
</evidence>
<evidence type="ECO:0000256" key="3">
    <source>
        <dbReference type="ARBA" id="ARBA00022679"/>
    </source>
</evidence>
<dbReference type="InParanoid" id="A0A1E5R1U0"/>
<evidence type="ECO:0000256" key="9">
    <source>
        <dbReference type="ARBA" id="ARBA00023315"/>
    </source>
</evidence>
<comment type="catalytic activity">
    <reaction evidence="11">
        <text>1'-[1,2-diacyl-sn-glycero-3-phospho],3'-[1-acyl-sn-glycero-3-phospho]-glycerol + a 1,2-diacyl-sn-glycero-3-phosphocholine = a cardiolipin + a 1-acyl-sn-glycero-3-phosphocholine</text>
        <dbReference type="Rhea" id="RHEA:33731"/>
        <dbReference type="ChEBI" id="CHEBI:57643"/>
        <dbReference type="ChEBI" id="CHEBI:58168"/>
        <dbReference type="ChEBI" id="CHEBI:62237"/>
        <dbReference type="ChEBI" id="CHEBI:64743"/>
    </reaction>
    <physiologicalReaction direction="left-to-right" evidence="11">
        <dbReference type="Rhea" id="RHEA:33732"/>
    </physiologicalReaction>
    <physiologicalReaction direction="right-to-left" evidence="11">
        <dbReference type="Rhea" id="RHEA:33733"/>
    </physiologicalReaction>
</comment>
<evidence type="ECO:0000256" key="6">
    <source>
        <dbReference type="ARBA" id="ARBA00023098"/>
    </source>
</evidence>
<evidence type="ECO:0000256" key="11">
    <source>
        <dbReference type="ARBA" id="ARBA00047906"/>
    </source>
</evidence>
<keyword evidence="4" id="KW-1000">Mitochondrion outer membrane</keyword>
<evidence type="ECO:0000256" key="7">
    <source>
        <dbReference type="ARBA" id="ARBA00023128"/>
    </source>
</evidence>
<dbReference type="PANTHER" id="PTHR12497">
    <property type="entry name" value="TAZ PROTEIN TAFAZZIN"/>
    <property type="match status" value="1"/>
</dbReference>
<accession>A0A1E5R1U0</accession>
<dbReference type="SMART" id="SM00563">
    <property type="entry name" value="PlsC"/>
    <property type="match status" value="1"/>
</dbReference>
<comment type="similarity">
    <text evidence="2 12">Belongs to the taffazin family.</text>
</comment>
<dbReference type="OrthoDB" id="193467at2759"/>
<gene>
    <name evidence="14" type="ORF">AWRI3579_g4588</name>
</gene>
<protein>
    <recommendedName>
        <fullName evidence="12">Tafazzin family protein</fullName>
    </recommendedName>
</protein>
<dbReference type="GO" id="GO:0005743">
    <property type="term" value="C:mitochondrial inner membrane"/>
    <property type="evidence" value="ECO:0007669"/>
    <property type="project" value="UniProtKB-SubCell"/>
</dbReference>
<dbReference type="GO" id="GO:0047184">
    <property type="term" value="F:1-acylglycerophosphocholine O-acyltransferase activity"/>
    <property type="evidence" value="ECO:0007669"/>
    <property type="project" value="TreeGrafter"/>
</dbReference>
<dbReference type="Pfam" id="PF01553">
    <property type="entry name" value="Acyltransferase"/>
    <property type="match status" value="1"/>
</dbReference>
<comment type="caution">
    <text evidence="14">The sequence shown here is derived from an EMBL/GenBank/DDBJ whole genome shotgun (WGS) entry which is preliminary data.</text>
</comment>
<keyword evidence="9 14" id="KW-0012">Acyltransferase</keyword>
<evidence type="ECO:0000256" key="1">
    <source>
        <dbReference type="ARBA" id="ARBA00004137"/>
    </source>
</evidence>
<dbReference type="PANTHER" id="PTHR12497:SF0">
    <property type="entry name" value="TAFAZZIN"/>
    <property type="match status" value="1"/>
</dbReference>
<evidence type="ECO:0000256" key="10">
    <source>
        <dbReference type="ARBA" id="ARBA00024323"/>
    </source>
</evidence>
<evidence type="ECO:0000313" key="14">
    <source>
        <dbReference type="EMBL" id="OEJ80523.1"/>
    </source>
</evidence>
<comment type="subcellular location">
    <subcellularLocation>
        <location evidence="1">Mitochondrion inner membrane</location>
        <topology evidence="1">Peripheral membrane protein</topology>
        <orientation evidence="1">Intermembrane side</orientation>
    </subcellularLocation>
    <subcellularLocation>
        <location evidence="10">Mitochondrion outer membrane</location>
        <topology evidence="10">Peripheral membrane protein</topology>
        <orientation evidence="10">Intermembrane side</orientation>
    </subcellularLocation>
</comment>